<gene>
    <name evidence="2" type="ORF">TREES_T100021395</name>
</gene>
<proteinExistence type="predicted"/>
<organism evidence="2 3">
    <name type="scientific">Tupaia chinensis</name>
    <name type="common">Chinese tree shrew</name>
    <name type="synonym">Tupaia belangeri chinensis</name>
    <dbReference type="NCBI Taxonomy" id="246437"/>
    <lineage>
        <taxon>Eukaryota</taxon>
        <taxon>Metazoa</taxon>
        <taxon>Chordata</taxon>
        <taxon>Craniata</taxon>
        <taxon>Vertebrata</taxon>
        <taxon>Euteleostomi</taxon>
        <taxon>Mammalia</taxon>
        <taxon>Eutheria</taxon>
        <taxon>Euarchontoglires</taxon>
        <taxon>Scandentia</taxon>
        <taxon>Tupaiidae</taxon>
        <taxon>Tupaia</taxon>
    </lineage>
</organism>
<dbReference type="AlphaFoldDB" id="L9L4Q2"/>
<reference evidence="3" key="2">
    <citation type="journal article" date="2013" name="Nat. Commun.">
        <title>Genome of the Chinese tree shrew.</title>
        <authorList>
            <person name="Fan Y."/>
            <person name="Huang Z.Y."/>
            <person name="Cao C.C."/>
            <person name="Chen C.S."/>
            <person name="Chen Y.X."/>
            <person name="Fan D.D."/>
            <person name="He J."/>
            <person name="Hou H.L."/>
            <person name="Hu L."/>
            <person name="Hu X.T."/>
            <person name="Jiang X.T."/>
            <person name="Lai R."/>
            <person name="Lang Y.S."/>
            <person name="Liang B."/>
            <person name="Liao S.G."/>
            <person name="Mu D."/>
            <person name="Ma Y.Y."/>
            <person name="Niu Y.Y."/>
            <person name="Sun X.Q."/>
            <person name="Xia J.Q."/>
            <person name="Xiao J."/>
            <person name="Xiong Z.Q."/>
            <person name="Xu L."/>
            <person name="Yang L."/>
            <person name="Zhang Y."/>
            <person name="Zhao W."/>
            <person name="Zhao X.D."/>
            <person name="Zheng Y.T."/>
            <person name="Zhou J.M."/>
            <person name="Zhu Y.B."/>
            <person name="Zhang G.J."/>
            <person name="Wang J."/>
            <person name="Yao Y.G."/>
        </authorList>
    </citation>
    <scope>NUCLEOTIDE SEQUENCE [LARGE SCALE GENOMIC DNA]</scope>
</reference>
<evidence type="ECO:0000313" key="3">
    <source>
        <dbReference type="Proteomes" id="UP000011518"/>
    </source>
</evidence>
<accession>L9L4Q2</accession>
<feature type="compositionally biased region" description="Basic and acidic residues" evidence="1">
    <location>
        <begin position="18"/>
        <end position="37"/>
    </location>
</feature>
<feature type="region of interest" description="Disordered" evidence="1">
    <location>
        <begin position="1"/>
        <end position="77"/>
    </location>
</feature>
<name>L9L4Q2_TUPCH</name>
<feature type="compositionally biased region" description="Acidic residues" evidence="1">
    <location>
        <begin position="54"/>
        <end position="77"/>
    </location>
</feature>
<evidence type="ECO:0000313" key="2">
    <source>
        <dbReference type="EMBL" id="ELW69938.1"/>
    </source>
</evidence>
<protein>
    <submittedName>
        <fullName evidence="2">High mobility group protein B2</fullName>
    </submittedName>
</protein>
<dbReference type="Proteomes" id="UP000011518">
    <property type="component" value="Unassembled WGS sequence"/>
</dbReference>
<dbReference type="InParanoid" id="L9L4Q2"/>
<dbReference type="EMBL" id="KB320512">
    <property type="protein sequence ID" value="ELW69938.1"/>
    <property type="molecule type" value="Genomic_DNA"/>
</dbReference>
<reference evidence="3" key="1">
    <citation type="submission" date="2012-07" db="EMBL/GenBank/DDBJ databases">
        <title>Genome of the Chinese tree shrew, a rising model animal genetically related to primates.</title>
        <authorList>
            <person name="Zhang G."/>
            <person name="Fan Y."/>
            <person name="Yao Y."/>
            <person name="Huang Z."/>
        </authorList>
    </citation>
    <scope>NUCLEOTIDE SEQUENCE [LARGE SCALE GENOMIC DNA]</scope>
</reference>
<sequence length="77" mass="8950">MLMKPRCLSRNGKLHYQKTSEYEKDIAAYRAKGKSEAGKQGPGRPTGSKKKNEPEDEEEDEEEEEEEDEEEEDEDEE</sequence>
<evidence type="ECO:0000256" key="1">
    <source>
        <dbReference type="SAM" id="MobiDB-lite"/>
    </source>
</evidence>
<keyword evidence="3" id="KW-1185">Reference proteome</keyword>